<dbReference type="EMBL" id="JAUSWK010000003">
    <property type="protein sequence ID" value="MDQ0567069.1"/>
    <property type="molecule type" value="Genomic_DNA"/>
</dbReference>
<evidence type="ECO:0000313" key="2">
    <source>
        <dbReference type="EMBL" id="MDQ0567069.1"/>
    </source>
</evidence>
<reference evidence="2 5" key="2">
    <citation type="submission" date="2023-07" db="EMBL/GenBank/DDBJ databases">
        <title>Genomic Encyclopedia of Type Strains, Phase IV (KMG-IV): sequencing the most valuable type-strain genomes for metagenomic binning, comparative biology and taxonomic classification.</title>
        <authorList>
            <person name="Goeker M."/>
        </authorList>
    </citation>
    <scope>NUCLEOTIDE SEQUENCE [LARGE SCALE GENOMIC DNA]</scope>
    <source>
        <strain evidence="2 5">DSM 14432</strain>
    </source>
</reference>
<accession>A0A6I4UCC8</accession>
<organism evidence="3 4">
    <name type="scientific">Qipengyuania citrea</name>
    <dbReference type="NCBI Taxonomy" id="225971"/>
    <lineage>
        <taxon>Bacteria</taxon>
        <taxon>Pseudomonadati</taxon>
        <taxon>Pseudomonadota</taxon>
        <taxon>Alphaproteobacteria</taxon>
        <taxon>Sphingomonadales</taxon>
        <taxon>Erythrobacteraceae</taxon>
        <taxon>Qipengyuania</taxon>
    </lineage>
</organism>
<name>A0A6I4UCC8_9SPHN</name>
<feature type="transmembrane region" description="Helical" evidence="1">
    <location>
        <begin position="6"/>
        <end position="26"/>
    </location>
</feature>
<dbReference type="AlphaFoldDB" id="A0A6I4UCC8"/>
<evidence type="ECO:0000313" key="3">
    <source>
        <dbReference type="EMBL" id="MXP36590.1"/>
    </source>
</evidence>
<evidence type="ECO:0000313" key="5">
    <source>
        <dbReference type="Proteomes" id="UP001238601"/>
    </source>
</evidence>
<proteinExistence type="predicted"/>
<sequence length="170" mass="18026">MTSETVTWIGTAFSILGAGIAIWQAWQARTSANKAETARQQIIGRFEHGELGVLDGVLAAALKAMEKYGPGSRASSLRGTSPDSDANAVRAFTAALDRHTDMLTKAFGGPCVDVRDPINALLVEFGAARSAEERLPKGTEIYLEITTFTGNMKKALDDRTLDANGAADPA</sequence>
<keyword evidence="1" id="KW-0812">Transmembrane</keyword>
<gene>
    <name evidence="3" type="ORF">GRI55_12565</name>
    <name evidence="2" type="ORF">QOZ97_002616</name>
</gene>
<evidence type="ECO:0000256" key="1">
    <source>
        <dbReference type="SAM" id="Phobius"/>
    </source>
</evidence>
<keyword evidence="5" id="KW-1185">Reference proteome</keyword>
<dbReference type="RefSeq" id="WP_160767403.1">
    <property type="nucleotide sequence ID" value="NZ_JAINWE010000008.1"/>
</dbReference>
<evidence type="ECO:0000313" key="4">
    <source>
        <dbReference type="Proteomes" id="UP000439914"/>
    </source>
</evidence>
<dbReference type="EMBL" id="WTYG01000004">
    <property type="protein sequence ID" value="MXP36590.1"/>
    <property type="molecule type" value="Genomic_DNA"/>
</dbReference>
<reference evidence="3 4" key="1">
    <citation type="submission" date="2019-12" db="EMBL/GenBank/DDBJ databases">
        <title>Genomic-based taxomic classification of the family Erythrobacteraceae.</title>
        <authorList>
            <person name="Xu L."/>
        </authorList>
    </citation>
    <scope>NUCLEOTIDE SEQUENCE [LARGE SCALE GENOMIC DNA]</scope>
    <source>
        <strain evidence="3 4">CGMCC 1.8703</strain>
    </source>
</reference>
<dbReference type="Proteomes" id="UP000439914">
    <property type="component" value="Unassembled WGS sequence"/>
</dbReference>
<protein>
    <submittedName>
        <fullName evidence="2">Uncharacterized membrane protein YidH (DUF202 family)</fullName>
    </submittedName>
</protein>
<keyword evidence="1" id="KW-1133">Transmembrane helix</keyword>
<dbReference type="Proteomes" id="UP001238601">
    <property type="component" value="Unassembled WGS sequence"/>
</dbReference>
<comment type="caution">
    <text evidence="3">The sequence shown here is derived from an EMBL/GenBank/DDBJ whole genome shotgun (WGS) entry which is preliminary data.</text>
</comment>
<keyword evidence="1" id="KW-0472">Membrane</keyword>
<dbReference type="GeneID" id="93687438"/>